<evidence type="ECO:0000313" key="4">
    <source>
        <dbReference type="WBParaSite" id="GPUH_0002669001-mRNA-1"/>
    </source>
</evidence>
<protein>
    <submittedName>
        <fullName evidence="2 4">Uncharacterized protein</fullName>
    </submittedName>
</protein>
<gene>
    <name evidence="2" type="ORF">GPUH_LOCUS26663</name>
</gene>
<accession>A0A183F0B9</accession>
<reference evidence="2 3" key="2">
    <citation type="submission" date="2018-11" db="EMBL/GenBank/DDBJ databases">
        <authorList>
            <consortium name="Pathogen Informatics"/>
        </authorList>
    </citation>
    <scope>NUCLEOTIDE SEQUENCE [LARGE SCALE GENOMIC DNA]</scope>
</reference>
<reference evidence="4" key="1">
    <citation type="submission" date="2016-06" db="UniProtKB">
        <authorList>
            <consortium name="WormBaseParasite"/>
        </authorList>
    </citation>
    <scope>IDENTIFICATION</scope>
</reference>
<dbReference type="WBParaSite" id="GPUH_0002669001-mRNA-1">
    <property type="protein sequence ID" value="GPUH_0002669001-mRNA-1"/>
    <property type="gene ID" value="GPUH_0002669001"/>
</dbReference>
<evidence type="ECO:0000313" key="3">
    <source>
        <dbReference type="Proteomes" id="UP000271098"/>
    </source>
</evidence>
<evidence type="ECO:0000256" key="1">
    <source>
        <dbReference type="SAM" id="MobiDB-lite"/>
    </source>
</evidence>
<organism evidence="4">
    <name type="scientific">Gongylonema pulchrum</name>
    <dbReference type="NCBI Taxonomy" id="637853"/>
    <lineage>
        <taxon>Eukaryota</taxon>
        <taxon>Metazoa</taxon>
        <taxon>Ecdysozoa</taxon>
        <taxon>Nematoda</taxon>
        <taxon>Chromadorea</taxon>
        <taxon>Rhabditida</taxon>
        <taxon>Spirurina</taxon>
        <taxon>Spiruromorpha</taxon>
        <taxon>Spiruroidea</taxon>
        <taxon>Gongylonematidae</taxon>
        <taxon>Gongylonema</taxon>
    </lineage>
</organism>
<proteinExistence type="predicted"/>
<dbReference type="EMBL" id="UYRT01112739">
    <property type="protein sequence ID" value="VDN46706.1"/>
    <property type="molecule type" value="Genomic_DNA"/>
</dbReference>
<sequence length="91" mass="9927">MTTTTMTTLRRELDECCCTVAPTTAADKVPITGLQHHIAALDLLTRNVGYTEYPRSGILKTRKVTLNTGGINDDDTEDAADDKAEHIHSVL</sequence>
<feature type="region of interest" description="Disordered" evidence="1">
    <location>
        <begin position="68"/>
        <end position="91"/>
    </location>
</feature>
<feature type="compositionally biased region" description="Basic and acidic residues" evidence="1">
    <location>
        <begin position="81"/>
        <end position="91"/>
    </location>
</feature>
<dbReference type="AlphaFoldDB" id="A0A183F0B9"/>
<evidence type="ECO:0000313" key="2">
    <source>
        <dbReference type="EMBL" id="VDN46706.1"/>
    </source>
</evidence>
<dbReference type="Proteomes" id="UP000271098">
    <property type="component" value="Unassembled WGS sequence"/>
</dbReference>
<keyword evidence="3" id="KW-1185">Reference proteome</keyword>
<name>A0A183F0B9_9BILA</name>